<dbReference type="FunFam" id="2.170.130.20:FF:000004">
    <property type="entry name" value="Multidomain scavenger receptor"/>
    <property type="match status" value="1"/>
</dbReference>
<feature type="domain" description="LCCL" evidence="5">
    <location>
        <begin position="1080"/>
        <end position="1141"/>
    </location>
</feature>
<dbReference type="PROSITE" id="PS50820">
    <property type="entry name" value="LCCL"/>
    <property type="match status" value="4"/>
</dbReference>
<dbReference type="Gene3D" id="3.10.250.10">
    <property type="entry name" value="SRCR-like domain"/>
    <property type="match status" value="2"/>
</dbReference>
<dbReference type="FunFam" id="2.60.120.200:FF:000226">
    <property type="entry name" value="Multidomain scavenger receptor"/>
    <property type="match status" value="1"/>
</dbReference>
<dbReference type="InterPro" id="IPR036609">
    <property type="entry name" value="LCCL_sf"/>
</dbReference>
<dbReference type="InterPro" id="IPR051957">
    <property type="entry name" value="CRISP-LCCL_domain"/>
</dbReference>
<dbReference type="InterPro" id="IPR013320">
    <property type="entry name" value="ConA-like_dom_sf"/>
</dbReference>
<dbReference type="PROSITE" id="PS50095">
    <property type="entry name" value="PLAT"/>
    <property type="match status" value="1"/>
</dbReference>
<comment type="caution">
    <text evidence="2">Lacks conserved residue(s) required for the propagation of feature annotation.</text>
</comment>
<dbReference type="SMART" id="SM00202">
    <property type="entry name" value="SR"/>
    <property type="match status" value="2"/>
</dbReference>
<name>A0A0L1IBH7_PLAFA</name>
<dbReference type="Pfam" id="PF03815">
    <property type="entry name" value="LCCL"/>
    <property type="match status" value="4"/>
</dbReference>
<dbReference type="SUPFAM" id="SSF56487">
    <property type="entry name" value="SRCR-like"/>
    <property type="match status" value="2"/>
</dbReference>
<keyword evidence="6" id="KW-0675">Receptor</keyword>
<evidence type="ECO:0000313" key="7">
    <source>
        <dbReference type="Proteomes" id="UP000054562"/>
    </source>
</evidence>
<dbReference type="GO" id="GO:0016020">
    <property type="term" value="C:membrane"/>
    <property type="evidence" value="ECO:0007669"/>
    <property type="project" value="InterPro"/>
</dbReference>
<dbReference type="InterPro" id="IPR036772">
    <property type="entry name" value="SRCR-like_dom_sf"/>
</dbReference>
<evidence type="ECO:0000256" key="1">
    <source>
        <dbReference type="ARBA" id="ARBA00023157"/>
    </source>
</evidence>
<dbReference type="Gene3D" id="2.170.130.20">
    <property type="entry name" value="LCCL-like domain"/>
    <property type="match status" value="4"/>
</dbReference>
<dbReference type="PIRSF" id="PIRSF037512">
    <property type="entry name" value="PxSR"/>
    <property type="match status" value="1"/>
</dbReference>
<evidence type="ECO:0000259" key="4">
    <source>
        <dbReference type="PROSITE" id="PS50287"/>
    </source>
</evidence>
<dbReference type="PANTHER" id="PTHR31331:SF1">
    <property type="entry name" value="CYSTEINE RICH SECRETORY PROTEIN LCCL DOMAIN CONTAINING 2"/>
    <property type="match status" value="1"/>
</dbReference>
<dbReference type="Gene3D" id="2.60.60.20">
    <property type="entry name" value="PLAT/LH2 domain"/>
    <property type="match status" value="1"/>
</dbReference>
<dbReference type="PANTHER" id="PTHR31331">
    <property type="entry name" value="LCCL DOMAIN PROTEIN (AFU_ORTHOLOGUE AFUA_5G08630)"/>
    <property type="match status" value="1"/>
</dbReference>
<reference evidence="7" key="1">
    <citation type="submission" date="2015-07" db="EMBL/GenBank/DDBJ databases">
        <title>Annotation of Plasmodium falciparum IGH-CR14.</title>
        <authorList>
            <consortium name="The Broad Institute Genome Sequencing Platform"/>
            <person name="Volkman S.K."/>
            <person name="Neafsey D.E."/>
            <person name="Dash A.P."/>
            <person name="Chitnis C.E."/>
            <person name="Hartl D.L."/>
            <person name="Young S.K."/>
            <person name="Zeng Q."/>
            <person name="Koehrsen M."/>
            <person name="Alvarado L."/>
            <person name="Berlin A."/>
            <person name="Borenstein D."/>
            <person name="Chapman S.B."/>
            <person name="Chen Z."/>
            <person name="Engels R."/>
            <person name="Freedman E."/>
            <person name="Gellesch M."/>
            <person name="Goldberg J."/>
            <person name="Griggs A."/>
            <person name="Gujja S."/>
            <person name="Heilman E.R."/>
            <person name="Heiman D.I."/>
            <person name="Howarth C."/>
            <person name="Jen D."/>
            <person name="Larson L."/>
            <person name="Mehta T."/>
            <person name="Neiman D."/>
            <person name="Park D."/>
            <person name="Pearson M."/>
            <person name="Roberts A."/>
            <person name="Saif S."/>
            <person name="Shea T."/>
            <person name="Shenoy N."/>
            <person name="Sisk P."/>
            <person name="Stolte C."/>
            <person name="Sykes S."/>
            <person name="Walk T."/>
            <person name="White J."/>
            <person name="Yandava C."/>
            <person name="Haas B."/>
            <person name="Henn M.R."/>
            <person name="Nusbaum C."/>
            <person name="Birren B."/>
        </authorList>
    </citation>
    <scope>NUCLEOTIDE SEQUENCE [LARGE SCALE GENOMIC DNA]</scope>
    <source>
        <strain evidence="7">IGH-CR14</strain>
    </source>
</reference>
<dbReference type="EMBL" id="GG665176">
    <property type="protein sequence ID" value="KNG76570.1"/>
    <property type="molecule type" value="Genomic_DNA"/>
</dbReference>
<dbReference type="InterPro" id="IPR001024">
    <property type="entry name" value="PLAT/LH2_dom"/>
</dbReference>
<proteinExistence type="predicted"/>
<dbReference type="SUPFAM" id="SSF49899">
    <property type="entry name" value="Concanavalin A-like lectins/glucanases"/>
    <property type="match status" value="1"/>
</dbReference>
<dbReference type="SUPFAM" id="SSF49723">
    <property type="entry name" value="Lipase/lipooxygenase domain (PLAT/LH2 domain)"/>
    <property type="match status" value="1"/>
</dbReference>
<dbReference type="FunFam" id="3.10.250.10:FF:000039">
    <property type="entry name" value="Multidomain scavenger receptor"/>
    <property type="match status" value="1"/>
</dbReference>
<dbReference type="Proteomes" id="UP000054562">
    <property type="component" value="Unassembled WGS sequence"/>
</dbReference>
<evidence type="ECO:0000259" key="5">
    <source>
        <dbReference type="PROSITE" id="PS50820"/>
    </source>
</evidence>
<protein>
    <submittedName>
        <fullName evidence="6">Multidomain scavenger receptor</fullName>
    </submittedName>
</protein>
<dbReference type="PROSITE" id="PS50287">
    <property type="entry name" value="SRCR_2"/>
    <property type="match status" value="2"/>
</dbReference>
<evidence type="ECO:0000256" key="2">
    <source>
        <dbReference type="PROSITE-ProRule" id="PRU00152"/>
    </source>
</evidence>
<reference evidence="7" key="2">
    <citation type="submission" date="2015-07" db="EMBL/GenBank/DDBJ databases">
        <title>The genome sequence of Plasmodium falciparum IGH-CR14.</title>
        <authorList>
            <consortium name="The Broad Institute Genome Sequencing Platform"/>
            <person name="Volkman S.K."/>
            <person name="Neafsey D.E."/>
            <person name="Dash A.P."/>
            <person name="Chitnis C.E."/>
            <person name="Hartl D.L."/>
            <person name="Young S.K."/>
            <person name="Kodira C.D."/>
            <person name="Zeng Q."/>
            <person name="Koehrsen M."/>
            <person name="Godfrey P."/>
            <person name="Alvarado L."/>
            <person name="Berlin A."/>
            <person name="Borenstein D."/>
            <person name="Chen Z."/>
            <person name="Engels R."/>
            <person name="Freedman E."/>
            <person name="Gellesch M."/>
            <person name="Goldberg J."/>
            <person name="Griggs A."/>
            <person name="Gujja S."/>
            <person name="Heiman D."/>
            <person name="Hepburn T."/>
            <person name="Howarth C."/>
            <person name="Jen D."/>
            <person name="Larson L."/>
            <person name="Lewis B."/>
            <person name="Mehta T."/>
            <person name="Park D."/>
            <person name="Pearson M."/>
            <person name="Roberts A."/>
            <person name="Saif S."/>
            <person name="Shea T."/>
            <person name="Shenoy N."/>
            <person name="Sisk P."/>
            <person name="Stolte C."/>
            <person name="Sykes S."/>
            <person name="Walk T."/>
            <person name="White J."/>
            <person name="Yandava C."/>
            <person name="Wirth D.F."/>
            <person name="Nusbaum C."/>
            <person name="Birren B."/>
        </authorList>
    </citation>
    <scope>NUCLEOTIDE SEQUENCE [LARGE SCALE GENOMIC DNA]</scope>
    <source>
        <strain evidence="7">IGH-CR14</strain>
    </source>
</reference>
<dbReference type="Gene3D" id="2.60.120.200">
    <property type="match status" value="1"/>
</dbReference>
<dbReference type="SUPFAM" id="SSF69848">
    <property type="entry name" value="LCCL domain"/>
    <property type="match status" value="4"/>
</dbReference>
<dbReference type="Pfam" id="PF13385">
    <property type="entry name" value="Laminin_G_3"/>
    <property type="match status" value="1"/>
</dbReference>
<sequence length="1273" mass="142912">MIKFKDILIFINIYILILNAYCKEWCKATFEYGKSDYAECISEGDSISRYMIETIPILSKDVDLYSNVSLVLSNGYGSKTKEIIIGNENDGLLNKIFTVRSDIGNPEYIHIKLNSQNKNWKCKKITVWKDYKYWVFDCIGSLNDKKPESTYFLSGNKIYIAYVQTGKDIEAATTGTIEIILLGNNKRSNTKVLHEGFSAGGLKKIKFQASDVGELEDIILINNSLNDPWYCDFVKIKSDNNNKIYIFNVKSWIGAPYDKNVKVNIKSDTIEGTSKDIDCHIRAIDLINTNNINKLLQNKVQIFKVRCPQNCHNSEFAIIEGSSIHPSSTSICAAAIHDGSISPSGGEIIVTVASELNHYYTIKEKIFNELEALDFSAKADEKNFTFFTYHLDSIDDIISNVRIVDSFGKLSSLGRLEIRLKNKNSWGTVCVKGPNFEFNDDAAKRACKDLGFPNGIHIKENCANLNGQNYCAGYKYPFASSGILCTGHEKDISKCNADDFSHCVDHHDDVIIQCLHYSSNELINDGAIRLVDINGAPSNNGIGRLQIYYHGVFGSVCSEGWVKEAENIVCHELGYNGLKGNGFSHHSCTDISGENLCGPDTEKINAVNIKCKGDEKLLRNCPHETHDDIYCSHDEDVIVGCVGGDNNSHGEEQNKKHLINLEKKKFHPKIELTCFDKMLSKSNLSVATTGDVFLASCPEKCDEEVGIVKGTFLYTYDSPICKSAIHSGVLPNNIAEDIVLSIAHTHNNFIGTKRNNIESHDFKGTSKSFTISIPTMSLLREERKSNPKSEDEMINKNEIDLTYDHSVFNNKLDHHITSSMKPTFQWIAPTGFVGFNGKENDYIDCTNLPNEKYIRSLSNFTFIVYFTLNGGEGTWRTILSHSLCEGISISINEDNELIIEQNCNPHLLKSKFKPKFGQTYHISLVFNKINKTLYLYINGKKVITEKNTYNFTLSGDLIIGRSNQTTKDYFIGNIHLVEIYKYTLSEQEIKESLNSSLSLEYLNMNILEQMSNTKKDKKKNQKNKKGVQKTIDGRDCVTPCKSKNMINKDLQINTQQINLKCQDNLLSEQFNGKIGSQFLVSCIENCTKSKYFIKGTNNYYTPDSSICKAAIHAGIYKPNMGNKNNTFVIRIVEGLLEYKSSRGHFGILSKSEKQSQLRSFSVLSENEENIFTCSTDGQFILNLSVGEKRTINCPSNCNIIKDKIYGTNIYSPTSVLCKAAIHSGALSNQGGLVEIIVGTGQEEFKGSTQNNVESFSSNNHSTKEILFIECIFF</sequence>
<feature type="domain" description="SRCR" evidence="4">
    <location>
        <begin position="401"/>
        <end position="515"/>
    </location>
</feature>
<feature type="domain" description="PLAT" evidence="3">
    <location>
        <begin position="157"/>
        <end position="267"/>
    </location>
</feature>
<accession>A0A0L1IBH7</accession>
<dbReference type="OrthoDB" id="536948at2759"/>
<dbReference type="Pfam" id="PF00530">
    <property type="entry name" value="SRCR"/>
    <property type="match status" value="2"/>
</dbReference>
<dbReference type="Pfam" id="PF01477">
    <property type="entry name" value="PLAT"/>
    <property type="match status" value="1"/>
</dbReference>
<dbReference type="InterPro" id="IPR001190">
    <property type="entry name" value="SRCR"/>
</dbReference>
<dbReference type="FunFam" id="2.170.130.20:FF:000005">
    <property type="entry name" value="Multidomain scavenger receptor"/>
    <property type="match status" value="1"/>
</dbReference>
<dbReference type="AlphaFoldDB" id="A0A0L1IBH7"/>
<organism evidence="6 7">
    <name type="scientific">Plasmodium falciparum IGH-CR14</name>
    <dbReference type="NCBI Taxonomy" id="580059"/>
    <lineage>
        <taxon>Eukaryota</taxon>
        <taxon>Sar</taxon>
        <taxon>Alveolata</taxon>
        <taxon>Apicomplexa</taxon>
        <taxon>Aconoidasida</taxon>
        <taxon>Haemosporida</taxon>
        <taxon>Plasmodiidae</taxon>
        <taxon>Plasmodium</taxon>
        <taxon>Plasmodium (Laverania)</taxon>
    </lineage>
</organism>
<keyword evidence="1" id="KW-1015">Disulfide bond</keyword>
<dbReference type="CDD" id="cd02899">
    <property type="entry name" value="PLAT_SR"/>
    <property type="match status" value="1"/>
</dbReference>
<dbReference type="InterPro" id="IPR036392">
    <property type="entry name" value="PLAT/LH2_dom_sf"/>
</dbReference>
<feature type="domain" description="LCCL" evidence="5">
    <location>
        <begin position="273"/>
        <end position="359"/>
    </location>
</feature>
<evidence type="ECO:0000259" key="3">
    <source>
        <dbReference type="PROSITE" id="PS50095"/>
    </source>
</evidence>
<dbReference type="InterPro" id="IPR004043">
    <property type="entry name" value="LCCL"/>
</dbReference>
<gene>
    <name evidence="6" type="ORF">PFMG_02595</name>
</gene>
<feature type="domain" description="LCCL" evidence="5">
    <location>
        <begin position="668"/>
        <end position="769"/>
    </location>
</feature>
<feature type="domain" description="SRCR" evidence="4">
    <location>
        <begin position="528"/>
        <end position="642"/>
    </location>
</feature>
<evidence type="ECO:0000313" key="6">
    <source>
        <dbReference type="EMBL" id="KNG76570.1"/>
    </source>
</evidence>
<dbReference type="SMART" id="SM00603">
    <property type="entry name" value="LCCL"/>
    <property type="match status" value="3"/>
</dbReference>
<dbReference type="InterPro" id="IPR017229">
    <property type="entry name" value="Scavenger_rcpt_PxSR"/>
</dbReference>
<feature type="domain" description="LCCL" evidence="5">
    <location>
        <begin position="1167"/>
        <end position="1254"/>
    </location>
</feature>